<name>A0A8J5H206_ZINOF</name>
<evidence type="ECO:0000313" key="2">
    <source>
        <dbReference type="Proteomes" id="UP000734854"/>
    </source>
</evidence>
<dbReference type="GO" id="GO:0003723">
    <property type="term" value="F:RNA binding"/>
    <property type="evidence" value="ECO:0007669"/>
    <property type="project" value="TreeGrafter"/>
</dbReference>
<dbReference type="GO" id="GO:0022625">
    <property type="term" value="C:cytosolic large ribosomal subunit"/>
    <property type="evidence" value="ECO:0007669"/>
    <property type="project" value="TreeGrafter"/>
</dbReference>
<keyword evidence="2" id="KW-1185">Reference proteome</keyword>
<protein>
    <submittedName>
        <fullName evidence="1">Uncharacterized protein</fullName>
    </submittedName>
</protein>
<evidence type="ECO:0000313" key="1">
    <source>
        <dbReference type="EMBL" id="KAG6519296.1"/>
    </source>
</evidence>
<gene>
    <name evidence="1" type="ORF">ZIOFF_022789</name>
</gene>
<dbReference type="Pfam" id="PF01159">
    <property type="entry name" value="Ribosomal_L6e"/>
    <property type="match status" value="1"/>
</dbReference>
<dbReference type="GO" id="GO:0002181">
    <property type="term" value="P:cytoplasmic translation"/>
    <property type="evidence" value="ECO:0007669"/>
    <property type="project" value="TreeGrafter"/>
</dbReference>
<dbReference type="PANTHER" id="PTHR10715:SF0">
    <property type="entry name" value="LARGE RIBOSOMAL SUBUNIT PROTEIN EL6"/>
    <property type="match status" value="1"/>
</dbReference>
<proteinExistence type="predicted"/>
<dbReference type="AlphaFoldDB" id="A0A8J5H206"/>
<dbReference type="Proteomes" id="UP000734854">
    <property type="component" value="Unassembled WGS sequence"/>
</dbReference>
<dbReference type="InterPro" id="IPR000915">
    <property type="entry name" value="60S_ribosomal_eL6"/>
</dbReference>
<dbReference type="GO" id="GO:0000027">
    <property type="term" value="P:ribosomal large subunit assembly"/>
    <property type="evidence" value="ECO:0007669"/>
    <property type="project" value="TreeGrafter"/>
</dbReference>
<dbReference type="GO" id="GO:0003735">
    <property type="term" value="F:structural constituent of ribosome"/>
    <property type="evidence" value="ECO:0007669"/>
    <property type="project" value="InterPro"/>
</dbReference>
<sequence>MTSLESTSASLMINFKKETKKWYKKSESTFFEAEPEKKKLPQERKGDQKAIDTPLIKVTEAVEDLRAHLGTKFALRFGVKPHELVFETVVPF</sequence>
<dbReference type="EMBL" id="JACMSC010000006">
    <property type="protein sequence ID" value="KAG6519296.1"/>
    <property type="molecule type" value="Genomic_DNA"/>
</dbReference>
<reference evidence="1 2" key="1">
    <citation type="submission" date="2020-08" db="EMBL/GenBank/DDBJ databases">
        <title>Plant Genome Project.</title>
        <authorList>
            <person name="Zhang R.-G."/>
        </authorList>
    </citation>
    <scope>NUCLEOTIDE SEQUENCE [LARGE SCALE GENOMIC DNA]</scope>
    <source>
        <tissue evidence="1">Rhizome</tissue>
    </source>
</reference>
<comment type="caution">
    <text evidence="1">The sequence shown here is derived from an EMBL/GenBank/DDBJ whole genome shotgun (WGS) entry which is preliminary data.</text>
</comment>
<organism evidence="1 2">
    <name type="scientific">Zingiber officinale</name>
    <name type="common">Ginger</name>
    <name type="synonym">Amomum zingiber</name>
    <dbReference type="NCBI Taxonomy" id="94328"/>
    <lineage>
        <taxon>Eukaryota</taxon>
        <taxon>Viridiplantae</taxon>
        <taxon>Streptophyta</taxon>
        <taxon>Embryophyta</taxon>
        <taxon>Tracheophyta</taxon>
        <taxon>Spermatophyta</taxon>
        <taxon>Magnoliopsida</taxon>
        <taxon>Liliopsida</taxon>
        <taxon>Zingiberales</taxon>
        <taxon>Zingiberaceae</taxon>
        <taxon>Zingiber</taxon>
    </lineage>
</organism>
<dbReference type="PANTHER" id="PTHR10715">
    <property type="entry name" value="60S RIBOSOMAL PROTEIN L6"/>
    <property type="match status" value="1"/>
</dbReference>
<accession>A0A8J5H206</accession>